<comment type="caution">
    <text evidence="9">The sequence shown here is derived from an EMBL/GenBank/DDBJ whole genome shotgun (WGS) entry which is preliminary data.</text>
</comment>
<feature type="transmembrane region" description="Helical" evidence="8">
    <location>
        <begin position="276"/>
        <end position="297"/>
    </location>
</feature>
<evidence type="ECO:0000256" key="5">
    <source>
        <dbReference type="ARBA" id="ARBA00022849"/>
    </source>
</evidence>
<dbReference type="Proteomes" id="UP000054526">
    <property type="component" value="Unassembled WGS sequence"/>
</dbReference>
<dbReference type="PRINTS" id="PR00758">
    <property type="entry name" value="ARSENICPUMP"/>
</dbReference>
<feature type="transmembrane region" description="Helical" evidence="8">
    <location>
        <begin position="52"/>
        <end position="71"/>
    </location>
</feature>
<feature type="transmembrane region" description="Helical" evidence="8">
    <location>
        <begin position="92"/>
        <end position="109"/>
    </location>
</feature>
<keyword evidence="7 8" id="KW-0472">Membrane</keyword>
<dbReference type="Pfam" id="PF02040">
    <property type="entry name" value="ArsB"/>
    <property type="match status" value="1"/>
</dbReference>
<feature type="transmembrane region" description="Helical" evidence="8">
    <location>
        <begin position="181"/>
        <end position="203"/>
    </location>
</feature>
<evidence type="ECO:0000256" key="2">
    <source>
        <dbReference type="ARBA" id="ARBA00006433"/>
    </source>
</evidence>
<name>A0ABR4ZZH0_9BACL</name>
<dbReference type="InterPro" id="IPR000802">
    <property type="entry name" value="Arsenical_pump_ArsB"/>
</dbReference>
<feature type="transmembrane region" description="Helical" evidence="8">
    <location>
        <begin position="402"/>
        <end position="426"/>
    </location>
</feature>
<accession>A0ABR4ZZH0</accession>
<dbReference type="NCBIfam" id="TIGR00935">
    <property type="entry name" value="2a45"/>
    <property type="match status" value="1"/>
</dbReference>
<reference evidence="9 10" key="1">
    <citation type="submission" date="2014-12" db="EMBL/GenBank/DDBJ databases">
        <title>Draft genome sequence of Cohnella kolymensis strain B-2846.</title>
        <authorList>
            <person name="Karlyshev A.V."/>
            <person name="Kudryashova E.B."/>
        </authorList>
    </citation>
    <scope>NUCLEOTIDE SEQUENCE [LARGE SCALE GENOMIC DNA]</scope>
    <source>
        <strain evidence="9 10">VKM B-2846</strain>
    </source>
</reference>
<organism evidence="9 10">
    <name type="scientific">Cohnella kolymensis</name>
    <dbReference type="NCBI Taxonomy" id="1590652"/>
    <lineage>
        <taxon>Bacteria</taxon>
        <taxon>Bacillati</taxon>
        <taxon>Bacillota</taxon>
        <taxon>Bacilli</taxon>
        <taxon>Bacillales</taxon>
        <taxon>Paenibacillaceae</taxon>
        <taxon>Cohnella</taxon>
    </lineage>
</organism>
<dbReference type="EMBL" id="JXAL01000034">
    <property type="protein sequence ID" value="KIL34214.1"/>
    <property type="molecule type" value="Genomic_DNA"/>
</dbReference>
<comment type="similarity">
    <text evidence="2 8">Belongs to the ArsB family.</text>
</comment>
<protein>
    <recommendedName>
        <fullName evidence="8">Arsenical pump membrane protein</fullName>
    </recommendedName>
</protein>
<evidence type="ECO:0000256" key="1">
    <source>
        <dbReference type="ARBA" id="ARBA00004651"/>
    </source>
</evidence>
<proteinExistence type="inferred from homology"/>
<sequence>MLALASVIFLITLVFVIWQPRGLNIGWSASAGAVIALLCGVVNFHDVWEVTQIVWNATLAFVAVILISLILDEIGFFEWAALHMARFAKGNGNLMFVYVVLLGAAVAAFFANDGAALILTPIVLAMVRALKFDERMILPFIMASGFISDTASLPLVVSNLVNIVSADFFDIGFVKYASRMIIPTFFSVAASLLVLYLFFRGSIPKHYDLSQLKKPGEAIKDPRLFRISWIVLAVLLAAYLSSEFINLPVSIIAGVVAIIFLLLARQTPEIHTWKIVKGAPWAVVVFSIGMYVVVYGLRNVGLTDRLGEVFQWTADQGLFAATVGSGFIAAILSSIMNNMPTVMIDALAIHNTNTGGTLREALVYANVIGSDLGPKITPIGSLATLLWLHVLSSKGVKISWGYYFKVGIVLTVPVLFITLTGLYLWLNIIA</sequence>
<evidence type="ECO:0000313" key="10">
    <source>
        <dbReference type="Proteomes" id="UP000054526"/>
    </source>
</evidence>
<keyword evidence="3" id="KW-1003">Cell membrane</keyword>
<evidence type="ECO:0000313" key="9">
    <source>
        <dbReference type="EMBL" id="KIL34214.1"/>
    </source>
</evidence>
<dbReference type="RefSeq" id="WP_041067903.1">
    <property type="nucleotide sequence ID" value="NZ_JXAL01000034.1"/>
</dbReference>
<keyword evidence="4 8" id="KW-0812">Transmembrane</keyword>
<feature type="transmembrane region" description="Helical" evidence="8">
    <location>
        <begin position="317"/>
        <end position="335"/>
    </location>
</feature>
<keyword evidence="6 8" id="KW-1133">Transmembrane helix</keyword>
<keyword evidence="8" id="KW-0813">Transport</keyword>
<gene>
    <name evidence="9" type="ORF">SD71_21405</name>
</gene>
<comment type="subcellular location">
    <subcellularLocation>
        <location evidence="1 8">Cell membrane</location>
        <topology evidence="1 8">Multi-pass membrane protein</topology>
    </subcellularLocation>
</comment>
<keyword evidence="5 8" id="KW-0059">Arsenical resistance</keyword>
<keyword evidence="10" id="KW-1185">Reference proteome</keyword>
<comment type="function">
    <text evidence="8">Involved in arsenical resistance. Thought to form the channel of an arsenite pump.</text>
</comment>
<feature type="transmembrane region" description="Helical" evidence="8">
    <location>
        <begin position="247"/>
        <end position="264"/>
    </location>
</feature>
<feature type="transmembrane region" description="Helical" evidence="8">
    <location>
        <begin position="137"/>
        <end position="161"/>
    </location>
</feature>
<dbReference type="CDD" id="cd01118">
    <property type="entry name" value="ArsB_permease"/>
    <property type="match status" value="1"/>
</dbReference>
<comment type="caution">
    <text evidence="8">Lacks conserved residue(s) required for the propagation of feature annotation.</text>
</comment>
<evidence type="ECO:0000256" key="3">
    <source>
        <dbReference type="ARBA" id="ARBA00022475"/>
    </source>
</evidence>
<evidence type="ECO:0000256" key="4">
    <source>
        <dbReference type="ARBA" id="ARBA00022692"/>
    </source>
</evidence>
<dbReference type="NCBIfam" id="NF011980">
    <property type="entry name" value="PRK15445.1"/>
    <property type="match status" value="1"/>
</dbReference>
<evidence type="ECO:0000256" key="7">
    <source>
        <dbReference type="ARBA" id="ARBA00023136"/>
    </source>
</evidence>
<evidence type="ECO:0000256" key="8">
    <source>
        <dbReference type="RuleBase" id="RU004993"/>
    </source>
</evidence>
<dbReference type="PANTHER" id="PTHR43302:SF5">
    <property type="entry name" value="TRANSPORTER ARSB-RELATED"/>
    <property type="match status" value="1"/>
</dbReference>
<feature type="transmembrane region" description="Helical" evidence="8">
    <location>
        <begin position="224"/>
        <end position="241"/>
    </location>
</feature>
<evidence type="ECO:0000256" key="6">
    <source>
        <dbReference type="ARBA" id="ARBA00022989"/>
    </source>
</evidence>
<dbReference type="PANTHER" id="PTHR43302">
    <property type="entry name" value="TRANSPORTER ARSB-RELATED"/>
    <property type="match status" value="1"/>
</dbReference>